<dbReference type="InterPro" id="IPR003793">
    <property type="entry name" value="UPF0166"/>
</dbReference>
<organism evidence="2 3">
    <name type="scientific">Methylomonas rapida</name>
    <dbReference type="NCBI Taxonomy" id="2963939"/>
    <lineage>
        <taxon>Bacteria</taxon>
        <taxon>Pseudomonadati</taxon>
        <taxon>Pseudomonadota</taxon>
        <taxon>Gammaproteobacteria</taxon>
        <taxon>Methylococcales</taxon>
        <taxon>Methylococcaceae</taxon>
        <taxon>Methylomonas</taxon>
    </lineage>
</organism>
<keyword evidence="3" id="KW-1185">Reference proteome</keyword>
<evidence type="ECO:0000313" key="2">
    <source>
        <dbReference type="EMBL" id="WAR46711.1"/>
    </source>
</evidence>
<dbReference type="RefSeq" id="WP_255187624.1">
    <property type="nucleotide sequence ID" value="NZ_CP113517.1"/>
</dbReference>
<reference evidence="2" key="1">
    <citation type="submission" date="2022-11" db="EMBL/GenBank/DDBJ databases">
        <title>Methylomonas rapida sp. nov., Carotenoid-Producing Obligate Methanotrophs with High Growth Characteristics and Biotechnological Potential.</title>
        <authorList>
            <person name="Tikhonova E.N."/>
            <person name="Suleimanov R.Z."/>
            <person name="Miroshnikov K."/>
            <person name="Oshkin I.Y."/>
            <person name="Belova S.E."/>
            <person name="Danilova O.V."/>
            <person name="Ashikhmin A."/>
            <person name="Konopkin A."/>
            <person name="But S.Y."/>
            <person name="Khmelenina V.N."/>
            <person name="Kuznetsov N."/>
            <person name="Pimenov N.V."/>
            <person name="Dedysh S.N."/>
        </authorList>
    </citation>
    <scope>NUCLEOTIDE SEQUENCE</scope>
    <source>
        <strain evidence="2">MP1</strain>
    </source>
</reference>
<dbReference type="Proteomes" id="UP001162780">
    <property type="component" value="Chromosome"/>
</dbReference>
<dbReference type="InterPro" id="IPR011322">
    <property type="entry name" value="N-reg_PII-like_a/b"/>
</dbReference>
<dbReference type="PANTHER" id="PTHR35983">
    <property type="entry name" value="UPF0166 PROTEIN TM_0021"/>
    <property type="match status" value="1"/>
</dbReference>
<evidence type="ECO:0000313" key="3">
    <source>
        <dbReference type="Proteomes" id="UP001162780"/>
    </source>
</evidence>
<comment type="similarity">
    <text evidence="1">Belongs to the UPF0166 family.</text>
</comment>
<accession>A0ABY7GQD3</accession>
<dbReference type="PANTHER" id="PTHR35983:SF1">
    <property type="entry name" value="UPF0166 PROTEIN TM_0021"/>
    <property type="match status" value="1"/>
</dbReference>
<evidence type="ECO:0000256" key="1">
    <source>
        <dbReference type="ARBA" id="ARBA00010554"/>
    </source>
</evidence>
<protein>
    <submittedName>
        <fullName evidence="2">DUF190 domain-containing protein</fullName>
    </submittedName>
</protein>
<proteinExistence type="inferred from homology"/>
<gene>
    <name evidence="2" type="ORF">NM686_009415</name>
</gene>
<dbReference type="Pfam" id="PF02641">
    <property type="entry name" value="DUF190"/>
    <property type="match status" value="1"/>
</dbReference>
<dbReference type="EMBL" id="CP113517">
    <property type="protein sequence ID" value="WAR46711.1"/>
    <property type="molecule type" value="Genomic_DNA"/>
</dbReference>
<dbReference type="Gene3D" id="3.30.70.120">
    <property type="match status" value="1"/>
</dbReference>
<dbReference type="SUPFAM" id="SSF54913">
    <property type="entry name" value="GlnB-like"/>
    <property type="match status" value="1"/>
</dbReference>
<dbReference type="InterPro" id="IPR015867">
    <property type="entry name" value="N-reg_PII/ATP_PRibTrfase_C"/>
</dbReference>
<sequence length="114" mass="12827">MTPHEVTLVRIYLREAENLLDKLLNYLHDDAKVMGVTVVRGIEGFGEDGKIRAVSLLNLSMDLPLVVEFYDKPDKAKNVIETLVDEMRLPHVISLPAIGYQYETGKSNSIIDTL</sequence>
<name>A0ABY7GQD3_9GAMM</name>